<organism evidence="1">
    <name type="scientific">Paenibacillus sp. SYP-B3998</name>
    <dbReference type="NCBI Taxonomy" id="2678564"/>
    <lineage>
        <taxon>Bacteria</taxon>
        <taxon>Bacillati</taxon>
        <taxon>Bacillota</taxon>
        <taxon>Bacilli</taxon>
        <taxon>Bacillales</taxon>
        <taxon>Paenibacillaceae</taxon>
        <taxon>Paenibacillus</taxon>
    </lineage>
</organism>
<protein>
    <submittedName>
        <fullName evidence="1">Uncharacterized protein</fullName>
    </submittedName>
</protein>
<sequence>MKRTLTILLILLSLAAAIFGLYLYNQNPNAPKHAAARDTLIKFYDLYVTSAERTGEFFPDGNPQLVIHYRFWYGDIQSYRIVKIRDIDHPKQKSISDVPVKGKQKEALVEVMVKGKSSPYMDTVTLELIEGKWLIVDYWSTSQEDGPKMP</sequence>
<evidence type="ECO:0000313" key="1">
    <source>
        <dbReference type="EMBL" id="NEW09375.1"/>
    </source>
</evidence>
<gene>
    <name evidence="1" type="ORF">GK047_25865</name>
</gene>
<dbReference type="EMBL" id="JAAIKC010000017">
    <property type="protein sequence ID" value="NEW09375.1"/>
    <property type="molecule type" value="Genomic_DNA"/>
</dbReference>
<dbReference type="RefSeq" id="WP_163953178.1">
    <property type="nucleotide sequence ID" value="NZ_JAAIKC010000017.1"/>
</dbReference>
<reference evidence="1" key="1">
    <citation type="submission" date="2020-02" db="EMBL/GenBank/DDBJ databases">
        <authorList>
            <person name="Shen X.-R."/>
            <person name="Zhang Y.-X."/>
        </authorList>
    </citation>
    <scope>NUCLEOTIDE SEQUENCE</scope>
    <source>
        <strain evidence="1">SYP-B3998</strain>
    </source>
</reference>
<dbReference type="AlphaFoldDB" id="A0A6G4A4R0"/>
<comment type="caution">
    <text evidence="1">The sequence shown here is derived from an EMBL/GenBank/DDBJ whole genome shotgun (WGS) entry which is preliminary data.</text>
</comment>
<name>A0A6G4A4R0_9BACL</name>
<accession>A0A6G4A4R0</accession>
<proteinExistence type="predicted"/>